<feature type="domain" description="Transglutaminase-like" evidence="1">
    <location>
        <begin position="9"/>
        <end position="115"/>
    </location>
</feature>
<gene>
    <name evidence="2" type="ORF">IPO85_12690</name>
</gene>
<dbReference type="Pfam" id="PF01841">
    <property type="entry name" value="Transglut_core"/>
    <property type="match status" value="1"/>
</dbReference>
<protein>
    <submittedName>
        <fullName evidence="2">Transglutaminase domain-containing protein</fullName>
    </submittedName>
</protein>
<dbReference type="AlphaFoldDB" id="A0A9D7SB00"/>
<sequence length="238" mass="27613">MGSALNLDSIAGKGTDVLKILNLLHWMHNLIPHDGNHNNPVVKNAMSMIAECKRDNRGLNCRGLATVLNECYLSLGIKSRIVTCLPKDSLKIDNDCHVINSVYSETLKKWLWIDPTFNAYVMNEHGELLSIEEVRTRIIQNQTLIINPDANWNNRNLQTKEYYLMNYMAKNLYLLECPVNSEYNMETLESGRVFNYIQLLPLDYYKQSPDKSENKDEKTNTTWIKIKTNNDKLFWQIP</sequence>
<dbReference type="InterPro" id="IPR038765">
    <property type="entry name" value="Papain-like_cys_pep_sf"/>
</dbReference>
<comment type="caution">
    <text evidence="2">The sequence shown here is derived from an EMBL/GenBank/DDBJ whole genome shotgun (WGS) entry which is preliminary data.</text>
</comment>
<evidence type="ECO:0000313" key="3">
    <source>
        <dbReference type="Proteomes" id="UP000808349"/>
    </source>
</evidence>
<dbReference type="InterPro" id="IPR002931">
    <property type="entry name" value="Transglutaminase-like"/>
</dbReference>
<evidence type="ECO:0000259" key="1">
    <source>
        <dbReference type="Pfam" id="PF01841"/>
    </source>
</evidence>
<accession>A0A9D7SB00</accession>
<dbReference type="Gene3D" id="3.10.620.30">
    <property type="match status" value="1"/>
</dbReference>
<reference evidence="2 3" key="1">
    <citation type="submission" date="2020-10" db="EMBL/GenBank/DDBJ databases">
        <title>Connecting structure to function with the recovery of over 1000 high-quality activated sludge metagenome-assembled genomes encoding full-length rRNA genes using long-read sequencing.</title>
        <authorList>
            <person name="Singleton C.M."/>
            <person name="Petriglieri F."/>
            <person name="Kristensen J.M."/>
            <person name="Kirkegaard R.H."/>
            <person name="Michaelsen T.Y."/>
            <person name="Andersen M.H."/>
            <person name="Karst S.M."/>
            <person name="Dueholm M.S."/>
            <person name="Nielsen P.H."/>
            <person name="Albertsen M."/>
        </authorList>
    </citation>
    <scope>NUCLEOTIDE SEQUENCE [LARGE SCALE GENOMIC DNA]</scope>
    <source>
        <strain evidence="2">Ribe_18-Q3-R11-54_BAT3C.373</strain>
    </source>
</reference>
<evidence type="ECO:0000313" key="2">
    <source>
        <dbReference type="EMBL" id="MBK9718340.1"/>
    </source>
</evidence>
<dbReference type="EMBL" id="JADKFW010000010">
    <property type="protein sequence ID" value="MBK9718340.1"/>
    <property type="molecule type" value="Genomic_DNA"/>
</dbReference>
<proteinExistence type="predicted"/>
<name>A0A9D7SB00_9BACT</name>
<dbReference type="SUPFAM" id="SSF54001">
    <property type="entry name" value="Cysteine proteinases"/>
    <property type="match status" value="1"/>
</dbReference>
<organism evidence="2 3">
    <name type="scientific">Candidatus Defluviibacterium haderslevense</name>
    <dbReference type="NCBI Taxonomy" id="2981993"/>
    <lineage>
        <taxon>Bacteria</taxon>
        <taxon>Pseudomonadati</taxon>
        <taxon>Bacteroidota</taxon>
        <taxon>Saprospiria</taxon>
        <taxon>Saprospirales</taxon>
        <taxon>Saprospiraceae</taxon>
        <taxon>Candidatus Defluviibacterium</taxon>
    </lineage>
</organism>
<dbReference type="Proteomes" id="UP000808349">
    <property type="component" value="Unassembled WGS sequence"/>
</dbReference>